<organism evidence="1 2">
    <name type="scientific">Streptomyces coryli</name>
    <dbReference type="NCBI Taxonomy" id="1128680"/>
    <lineage>
        <taxon>Bacteria</taxon>
        <taxon>Bacillati</taxon>
        <taxon>Actinomycetota</taxon>
        <taxon>Actinomycetes</taxon>
        <taxon>Kitasatosporales</taxon>
        <taxon>Streptomycetaceae</taxon>
        <taxon>Streptomyces</taxon>
    </lineage>
</organism>
<protein>
    <submittedName>
        <fullName evidence="1">Oxidoreductase</fullName>
    </submittedName>
</protein>
<proteinExistence type="predicted"/>
<reference evidence="1 2" key="1">
    <citation type="submission" date="2020-02" db="EMBL/GenBank/DDBJ databases">
        <title>Whole-genome analyses of novel actinobacteria.</title>
        <authorList>
            <person name="Sahin N."/>
        </authorList>
    </citation>
    <scope>NUCLEOTIDE SEQUENCE [LARGE SCALE GENOMIC DNA]</scope>
    <source>
        <strain evidence="1 2">A7024</strain>
    </source>
</reference>
<dbReference type="AlphaFoldDB" id="A0A6G4U1B6"/>
<comment type="caution">
    <text evidence="1">The sequence shown here is derived from an EMBL/GenBank/DDBJ whole genome shotgun (WGS) entry which is preliminary data.</text>
</comment>
<keyword evidence="2" id="KW-1185">Reference proteome</keyword>
<name>A0A6G4U1B6_9ACTN</name>
<dbReference type="RefSeq" id="WP_165239012.1">
    <property type="nucleotide sequence ID" value="NZ_JAAKZV010000081.1"/>
</dbReference>
<dbReference type="Proteomes" id="UP000481583">
    <property type="component" value="Unassembled WGS sequence"/>
</dbReference>
<accession>A0A6G4U1B6</accession>
<gene>
    <name evidence="1" type="ORF">G5C51_19270</name>
</gene>
<evidence type="ECO:0000313" key="1">
    <source>
        <dbReference type="EMBL" id="NGN66025.1"/>
    </source>
</evidence>
<sequence length="354" mass="37746">MSAAEHPERTVDYVTFALAPATRAGAVLPRGALQSHRDFLDYIVGGRPLLQLLDDVDAVSPLAADLGPSIFAAHVRRLLLEETPALPVTDGRQVLYGCPECEDLACGAVTAVVERSGDDFIWRDLVWQTDERADPGLNGYPGIGPFRFRGADYRAALEGVLAVPPAGERRRVLLLGKRAAVLNRLASALRQVGIGAEITADITGADAAELRTYGAVAFGRAVPDEQRAAVRAAFAAADADAAFVTGLAPVIPVLVAQIEEALDRTPAERRRLTGLATRDGEVAFRLLEPTAVQLTAYRLDRLYRTRTEPLLDDLLEAGEHRCALDAKTARGESFVVARTASGVQVLPAGGGRAL</sequence>
<dbReference type="EMBL" id="JAAKZV010000081">
    <property type="protein sequence ID" value="NGN66025.1"/>
    <property type="molecule type" value="Genomic_DNA"/>
</dbReference>
<evidence type="ECO:0000313" key="2">
    <source>
        <dbReference type="Proteomes" id="UP000481583"/>
    </source>
</evidence>